<evidence type="ECO:0000313" key="1">
    <source>
        <dbReference type="EMBL" id="APL94710.1"/>
    </source>
</evidence>
<accession>A0A1L5BP58</accession>
<dbReference type="AlphaFoldDB" id="A0A1L5BP58"/>
<gene>
    <name evidence="1" type="ORF">SIDU_09420</name>
</gene>
<proteinExistence type="predicted"/>
<organism evidence="1 2">
    <name type="scientific">Sphingobium indicum (strain DSM 16412 / CCM 7286 / MTCC 6364 / B90A)</name>
    <dbReference type="NCBI Taxonomy" id="861109"/>
    <lineage>
        <taxon>Bacteria</taxon>
        <taxon>Pseudomonadati</taxon>
        <taxon>Pseudomonadota</taxon>
        <taxon>Alphaproteobacteria</taxon>
        <taxon>Sphingomonadales</taxon>
        <taxon>Sphingomonadaceae</taxon>
        <taxon>Sphingobium</taxon>
    </lineage>
</organism>
<evidence type="ECO:0000313" key="2">
    <source>
        <dbReference type="Proteomes" id="UP000004550"/>
    </source>
</evidence>
<reference evidence="1 2" key="1">
    <citation type="journal article" date="2012" name="J. Bacteriol.">
        <title>Genome sequence of Sphingobium indicum B90A, a hexachlorocyclohexane-degrading bacterium.</title>
        <authorList>
            <person name="Anand S."/>
            <person name="Sangwan N."/>
            <person name="Lata P."/>
            <person name="Kaur J."/>
            <person name="Dua A."/>
            <person name="Singh A.K."/>
            <person name="Verma M."/>
            <person name="Kaur J."/>
            <person name="Khurana J.P."/>
            <person name="Khurana P."/>
            <person name="Mathur S."/>
            <person name="Lal R."/>
        </authorList>
    </citation>
    <scope>NUCLEOTIDE SEQUENCE [LARGE SCALE GENOMIC DNA]</scope>
    <source>
        <strain evidence="2">DSM 16412 / CCM 7286 / MTCC 6364 / B90A</strain>
    </source>
</reference>
<sequence>MRGEPFLSDQISSTFSLKILPISGLLHYAIGHMQSSIQAPRIIELQTGSIDTRLEGIDHIECSITAGRYGMRQQKTKRILHRMKLALQPLNLSVGDIS</sequence>
<dbReference type="EMBL" id="CP013070">
    <property type="protein sequence ID" value="APL94710.1"/>
    <property type="molecule type" value="Genomic_DNA"/>
</dbReference>
<protein>
    <submittedName>
        <fullName evidence="1">Uncharacterized protein</fullName>
    </submittedName>
</protein>
<dbReference type="KEGG" id="sinb:SIDU_09420"/>
<name>A0A1L5BP58_SPHIB</name>
<dbReference type="Proteomes" id="UP000004550">
    <property type="component" value="Chromosome"/>
</dbReference>